<reference evidence="3" key="1">
    <citation type="journal article" date="2019" name="Int. J. Syst. Evol. Microbiol.">
        <title>The Global Catalogue of Microorganisms (GCM) 10K type strain sequencing project: providing services to taxonomists for standard genome sequencing and annotation.</title>
        <authorList>
            <consortium name="The Broad Institute Genomics Platform"/>
            <consortium name="The Broad Institute Genome Sequencing Center for Infectious Disease"/>
            <person name="Wu L."/>
            <person name="Ma J."/>
        </authorList>
    </citation>
    <scope>NUCLEOTIDE SEQUENCE [LARGE SCALE GENOMIC DNA]</scope>
    <source>
        <strain evidence="3">JCM 16961</strain>
    </source>
</reference>
<dbReference type="PANTHER" id="PTHR36503">
    <property type="entry name" value="BLR2520 PROTEIN"/>
    <property type="match status" value="1"/>
</dbReference>
<dbReference type="RefSeq" id="WP_344885154.1">
    <property type="nucleotide sequence ID" value="NZ_BAABCJ010000006.1"/>
</dbReference>
<evidence type="ECO:0000259" key="1">
    <source>
        <dbReference type="PROSITE" id="PS51819"/>
    </source>
</evidence>
<sequence>MTIPVSQNVHFITLSTPDLQAARGFYVRGLGWEPLLDVPGEIVFFQIAPGTVLGLFDARSFQQDLGLDPEDVQAASGVTLAHNVGDRAEVRSVVAAMEEAGGQVVTPPEDGAFGGIFHAHVKDPNGVVWEIAHNPGWRVAQDGSVVFADLPPGTPAP</sequence>
<dbReference type="SUPFAM" id="SSF54593">
    <property type="entry name" value="Glyoxalase/Bleomycin resistance protein/Dihydroxybiphenyl dioxygenase"/>
    <property type="match status" value="1"/>
</dbReference>
<dbReference type="PANTHER" id="PTHR36503:SF1">
    <property type="entry name" value="BLR2520 PROTEIN"/>
    <property type="match status" value="1"/>
</dbReference>
<dbReference type="Gene3D" id="3.10.180.10">
    <property type="entry name" value="2,3-Dihydroxybiphenyl 1,2-Dioxygenase, domain 1"/>
    <property type="match status" value="1"/>
</dbReference>
<gene>
    <name evidence="2" type="ORF">GCM10022377_24730</name>
</gene>
<dbReference type="Proteomes" id="UP001501536">
    <property type="component" value="Unassembled WGS sequence"/>
</dbReference>
<comment type="caution">
    <text evidence="2">The sequence shown here is derived from an EMBL/GenBank/DDBJ whole genome shotgun (WGS) entry which is preliminary data.</text>
</comment>
<keyword evidence="3" id="KW-1185">Reference proteome</keyword>
<evidence type="ECO:0000313" key="2">
    <source>
        <dbReference type="EMBL" id="GAA3710166.1"/>
    </source>
</evidence>
<protein>
    <submittedName>
        <fullName evidence="2">VOC family protein</fullName>
    </submittedName>
</protein>
<dbReference type="Pfam" id="PF00903">
    <property type="entry name" value="Glyoxalase"/>
    <property type="match status" value="1"/>
</dbReference>
<dbReference type="InterPro" id="IPR029068">
    <property type="entry name" value="Glyas_Bleomycin-R_OHBP_Dase"/>
</dbReference>
<dbReference type="PROSITE" id="PS51819">
    <property type="entry name" value="VOC"/>
    <property type="match status" value="1"/>
</dbReference>
<accession>A0ABP7DX40</accession>
<organism evidence="2 3">
    <name type="scientific">Zhihengliuella alba</name>
    <dbReference type="NCBI Taxonomy" id="547018"/>
    <lineage>
        <taxon>Bacteria</taxon>
        <taxon>Bacillati</taxon>
        <taxon>Actinomycetota</taxon>
        <taxon>Actinomycetes</taxon>
        <taxon>Micrococcales</taxon>
        <taxon>Micrococcaceae</taxon>
        <taxon>Zhihengliuella</taxon>
    </lineage>
</organism>
<dbReference type="InterPro" id="IPR037523">
    <property type="entry name" value="VOC_core"/>
</dbReference>
<feature type="domain" description="VOC" evidence="1">
    <location>
        <begin position="8"/>
        <end position="134"/>
    </location>
</feature>
<proteinExistence type="predicted"/>
<name>A0ABP7DX40_9MICC</name>
<dbReference type="EMBL" id="BAABCJ010000006">
    <property type="protein sequence ID" value="GAA3710166.1"/>
    <property type="molecule type" value="Genomic_DNA"/>
</dbReference>
<dbReference type="InterPro" id="IPR004360">
    <property type="entry name" value="Glyas_Fos-R_dOase_dom"/>
</dbReference>
<evidence type="ECO:0000313" key="3">
    <source>
        <dbReference type="Proteomes" id="UP001501536"/>
    </source>
</evidence>